<gene>
    <name evidence="1" type="ORF">E2C01_008688</name>
</gene>
<accession>A0A5B7D4J0</accession>
<protein>
    <submittedName>
        <fullName evidence="1">Uncharacterized protein</fullName>
    </submittedName>
</protein>
<evidence type="ECO:0000313" key="1">
    <source>
        <dbReference type="EMBL" id="MPC15884.1"/>
    </source>
</evidence>
<proteinExistence type="predicted"/>
<dbReference type="Proteomes" id="UP000324222">
    <property type="component" value="Unassembled WGS sequence"/>
</dbReference>
<dbReference type="AlphaFoldDB" id="A0A5B7D4J0"/>
<keyword evidence="2" id="KW-1185">Reference proteome</keyword>
<sequence>MLSLVFSVPAQVSPGHLRPTLHVCAKFSCLVLDSFLASGRRHFFSPLAHYSGPLILQIYPLPSASFVPNLLIVPLFSPTSLPSLAAPLPASVTDRRLRLNECHNDVCISPCHPPPAQTQTLTHTYTKSVRSAFTHPVSPAPSEAPPAPIPVLNRRRTIVCLLDDYFAQLKW</sequence>
<name>A0A5B7D4J0_PORTR</name>
<organism evidence="1 2">
    <name type="scientific">Portunus trituberculatus</name>
    <name type="common">Swimming crab</name>
    <name type="synonym">Neptunus trituberculatus</name>
    <dbReference type="NCBI Taxonomy" id="210409"/>
    <lineage>
        <taxon>Eukaryota</taxon>
        <taxon>Metazoa</taxon>
        <taxon>Ecdysozoa</taxon>
        <taxon>Arthropoda</taxon>
        <taxon>Crustacea</taxon>
        <taxon>Multicrustacea</taxon>
        <taxon>Malacostraca</taxon>
        <taxon>Eumalacostraca</taxon>
        <taxon>Eucarida</taxon>
        <taxon>Decapoda</taxon>
        <taxon>Pleocyemata</taxon>
        <taxon>Brachyura</taxon>
        <taxon>Eubrachyura</taxon>
        <taxon>Portunoidea</taxon>
        <taxon>Portunidae</taxon>
        <taxon>Portuninae</taxon>
        <taxon>Portunus</taxon>
    </lineage>
</organism>
<evidence type="ECO:0000313" key="2">
    <source>
        <dbReference type="Proteomes" id="UP000324222"/>
    </source>
</evidence>
<reference evidence="1 2" key="1">
    <citation type="submission" date="2019-05" db="EMBL/GenBank/DDBJ databases">
        <title>Another draft genome of Portunus trituberculatus and its Hox gene families provides insights of decapod evolution.</title>
        <authorList>
            <person name="Jeong J.-H."/>
            <person name="Song I."/>
            <person name="Kim S."/>
            <person name="Choi T."/>
            <person name="Kim D."/>
            <person name="Ryu S."/>
            <person name="Kim W."/>
        </authorList>
    </citation>
    <scope>NUCLEOTIDE SEQUENCE [LARGE SCALE GENOMIC DNA]</scope>
    <source>
        <tissue evidence="1">Muscle</tissue>
    </source>
</reference>
<dbReference type="EMBL" id="VSRR010000461">
    <property type="protein sequence ID" value="MPC15884.1"/>
    <property type="molecule type" value="Genomic_DNA"/>
</dbReference>
<comment type="caution">
    <text evidence="1">The sequence shown here is derived from an EMBL/GenBank/DDBJ whole genome shotgun (WGS) entry which is preliminary data.</text>
</comment>